<protein>
    <submittedName>
        <fullName evidence="7">Membrane bound O-acyl transferase family-domain-containing protein</fullName>
    </submittedName>
</protein>
<keyword evidence="7" id="KW-0808">Transferase</keyword>
<evidence type="ECO:0000256" key="4">
    <source>
        <dbReference type="ARBA" id="ARBA00023136"/>
    </source>
</evidence>
<gene>
    <name evidence="7" type="ORF">BJX67DRAFT_381254</name>
</gene>
<evidence type="ECO:0000313" key="8">
    <source>
        <dbReference type="Proteomes" id="UP001610432"/>
    </source>
</evidence>
<feature type="domain" description="Wax synthase" evidence="6">
    <location>
        <begin position="314"/>
        <end position="395"/>
    </location>
</feature>
<proteinExistence type="predicted"/>
<dbReference type="RefSeq" id="XP_070886217.1">
    <property type="nucleotide sequence ID" value="XM_071032986.1"/>
</dbReference>
<dbReference type="Proteomes" id="UP001610432">
    <property type="component" value="Unassembled WGS sequence"/>
</dbReference>
<keyword evidence="4 5" id="KW-0472">Membrane</keyword>
<evidence type="ECO:0000256" key="3">
    <source>
        <dbReference type="ARBA" id="ARBA00022989"/>
    </source>
</evidence>
<reference evidence="7 8" key="1">
    <citation type="submission" date="2024-07" db="EMBL/GenBank/DDBJ databases">
        <title>Section-level genome sequencing and comparative genomics of Aspergillus sections Usti and Cavernicolus.</title>
        <authorList>
            <consortium name="Lawrence Berkeley National Laboratory"/>
            <person name="Nybo J.L."/>
            <person name="Vesth T.C."/>
            <person name="Theobald S."/>
            <person name="Frisvad J.C."/>
            <person name="Larsen T.O."/>
            <person name="Kjaerboelling I."/>
            <person name="Rothschild-Mancinelli K."/>
            <person name="Lyhne E.K."/>
            <person name="Kogle M.E."/>
            <person name="Barry K."/>
            <person name="Clum A."/>
            <person name="Na H."/>
            <person name="Ledsgaard L."/>
            <person name="Lin J."/>
            <person name="Lipzen A."/>
            <person name="Kuo A."/>
            <person name="Riley R."/>
            <person name="Mondo S."/>
            <person name="Labutti K."/>
            <person name="Haridas S."/>
            <person name="Pangalinan J."/>
            <person name="Salamov A.A."/>
            <person name="Simmons B.A."/>
            <person name="Magnuson J.K."/>
            <person name="Chen J."/>
            <person name="Drula E."/>
            <person name="Henrissat B."/>
            <person name="Wiebenga A."/>
            <person name="Lubbers R.J."/>
            <person name="Gomes A.C."/>
            <person name="Macurrencykelacurrency M.R."/>
            <person name="Stajich J."/>
            <person name="Grigoriev I.V."/>
            <person name="Mortensen U.H."/>
            <person name="De Vries R.P."/>
            <person name="Baker S.E."/>
            <person name="Andersen M.R."/>
        </authorList>
    </citation>
    <scope>NUCLEOTIDE SEQUENCE [LARGE SCALE GENOMIC DNA]</scope>
    <source>
        <strain evidence="7 8">CBS 449.75</strain>
    </source>
</reference>
<feature type="transmembrane region" description="Helical" evidence="5">
    <location>
        <begin position="22"/>
        <end position="43"/>
    </location>
</feature>
<comment type="subcellular location">
    <subcellularLocation>
        <location evidence="1">Membrane</location>
        <topology evidence="1">Multi-pass membrane protein</topology>
    </subcellularLocation>
</comment>
<name>A0ABR4LV54_9EURO</name>
<feature type="transmembrane region" description="Helical" evidence="5">
    <location>
        <begin position="80"/>
        <end position="104"/>
    </location>
</feature>
<keyword evidence="8" id="KW-1185">Reference proteome</keyword>
<keyword evidence="3 5" id="KW-1133">Transmembrane helix</keyword>
<dbReference type="GeneID" id="98148058"/>
<dbReference type="Pfam" id="PF13813">
    <property type="entry name" value="MBOAT_2"/>
    <property type="match status" value="1"/>
</dbReference>
<feature type="transmembrane region" description="Helical" evidence="5">
    <location>
        <begin position="424"/>
        <end position="446"/>
    </location>
</feature>
<evidence type="ECO:0000256" key="1">
    <source>
        <dbReference type="ARBA" id="ARBA00004141"/>
    </source>
</evidence>
<sequence length="502" mass="56107">MAGNPSSIVLENKAALDALYDQGIYCPVLLHHVVLLFTPTIAVLMMRRRSTPCHFYLRVAAFVCTTAIGCWIIKNCRSVYFFNGFVIGIVASSAILRSASMLLFRDPETEFSRIEERSVDERAEKPGEDLETQYVWQPYPEPLWDRLWWVLCAAFSMQSTLFSWGRGRLDADRKRLVARLNDDKTGKPVRVSEFSSPRMSGRRAIGLLLESSLAMECVSICIAGDPYTYGHTSAELEIPATGLTFPAGSPAARIWRTSFCVLRMGVAMIYDMRMFNALLFGLCVLFPHAAYTVFRIQTHMSWMYQDLIGQVDALLDSGLVGAWGTVWNQTYRFDFDSCSRFILSCLSSASAASPALRVTTRAFVSFALSGLIHALASYTQFAEKHAFTGVGWFFVLQAVGVTAQILWTSVVVPKLEQYIHIPRAVGRASNAVFLFFWWYVTGPILFDEYAKGLLFLSAHAPSCLLRSAGVISFSSSVCVEFGGSPMQFWTGTTWWTSGIRIL</sequence>
<feature type="transmembrane region" description="Helical" evidence="5">
    <location>
        <begin position="55"/>
        <end position="74"/>
    </location>
</feature>
<evidence type="ECO:0000259" key="6">
    <source>
        <dbReference type="Pfam" id="PF13813"/>
    </source>
</evidence>
<dbReference type="GO" id="GO:0016740">
    <property type="term" value="F:transferase activity"/>
    <property type="evidence" value="ECO:0007669"/>
    <property type="project" value="UniProtKB-KW"/>
</dbReference>
<feature type="transmembrane region" description="Helical" evidence="5">
    <location>
        <begin position="274"/>
        <end position="294"/>
    </location>
</feature>
<dbReference type="InterPro" id="IPR032805">
    <property type="entry name" value="Wax_synthase_dom"/>
</dbReference>
<evidence type="ECO:0000256" key="2">
    <source>
        <dbReference type="ARBA" id="ARBA00022692"/>
    </source>
</evidence>
<evidence type="ECO:0000313" key="7">
    <source>
        <dbReference type="EMBL" id="KAL2867238.1"/>
    </source>
</evidence>
<keyword evidence="2 5" id="KW-0812">Transmembrane</keyword>
<dbReference type="EMBL" id="JBFXLQ010000020">
    <property type="protein sequence ID" value="KAL2867238.1"/>
    <property type="molecule type" value="Genomic_DNA"/>
</dbReference>
<feature type="transmembrane region" description="Helical" evidence="5">
    <location>
        <begin position="147"/>
        <end position="165"/>
    </location>
</feature>
<accession>A0ABR4LV54</accession>
<organism evidence="7 8">
    <name type="scientific">Aspergillus lucknowensis</name>
    <dbReference type="NCBI Taxonomy" id="176173"/>
    <lineage>
        <taxon>Eukaryota</taxon>
        <taxon>Fungi</taxon>
        <taxon>Dikarya</taxon>
        <taxon>Ascomycota</taxon>
        <taxon>Pezizomycotina</taxon>
        <taxon>Eurotiomycetes</taxon>
        <taxon>Eurotiomycetidae</taxon>
        <taxon>Eurotiales</taxon>
        <taxon>Aspergillaceae</taxon>
        <taxon>Aspergillus</taxon>
        <taxon>Aspergillus subgen. Nidulantes</taxon>
    </lineage>
</organism>
<comment type="caution">
    <text evidence="7">The sequence shown here is derived from an EMBL/GenBank/DDBJ whole genome shotgun (WGS) entry which is preliminary data.</text>
</comment>
<evidence type="ECO:0000256" key="5">
    <source>
        <dbReference type="SAM" id="Phobius"/>
    </source>
</evidence>
<feature type="transmembrane region" description="Helical" evidence="5">
    <location>
        <begin position="390"/>
        <end position="412"/>
    </location>
</feature>